<evidence type="ECO:0000256" key="4">
    <source>
        <dbReference type="HAMAP-Rule" id="MF_03135"/>
    </source>
</evidence>
<evidence type="ECO:0000256" key="1">
    <source>
        <dbReference type="ARBA" id="ARBA00005532"/>
    </source>
</evidence>
<keyword evidence="3 4" id="KW-0648">Protein biosynthesis</keyword>
<name>A0A836C5K7_9CHLO</name>
<keyword evidence="2 4" id="KW-0251">Elongation factor</keyword>
<dbReference type="Pfam" id="PF00889">
    <property type="entry name" value="EF_TS"/>
    <property type="match status" value="1"/>
</dbReference>
<dbReference type="Gene3D" id="1.10.8.10">
    <property type="entry name" value="DNA helicase RuvA subunit, C-terminal domain"/>
    <property type="match status" value="1"/>
</dbReference>
<dbReference type="GO" id="GO:0070125">
    <property type="term" value="P:mitochondrial translational elongation"/>
    <property type="evidence" value="ECO:0007669"/>
    <property type="project" value="TreeGrafter"/>
</dbReference>
<dbReference type="InterPro" id="IPR014039">
    <property type="entry name" value="Transl_elong_EFTs/EF1B_dimer"/>
</dbReference>
<evidence type="ECO:0000256" key="2">
    <source>
        <dbReference type="ARBA" id="ARBA00022768"/>
    </source>
</evidence>
<keyword evidence="4" id="KW-0496">Mitochondrion</keyword>
<gene>
    <name evidence="4" type="primary">EFTS</name>
    <name evidence="6" type="ORF">HYH03_001107</name>
</gene>
<evidence type="ECO:0000313" key="7">
    <source>
        <dbReference type="Proteomes" id="UP000612055"/>
    </source>
</evidence>
<evidence type="ECO:0000256" key="3">
    <source>
        <dbReference type="ARBA" id="ARBA00022917"/>
    </source>
</evidence>
<dbReference type="PROSITE" id="PS01127">
    <property type="entry name" value="EF_TS_2"/>
    <property type="match status" value="1"/>
</dbReference>
<dbReference type="InterPro" id="IPR001816">
    <property type="entry name" value="Transl_elong_EFTs/EF1B"/>
</dbReference>
<proteinExistence type="inferred from homology"/>
<dbReference type="InterPro" id="IPR018101">
    <property type="entry name" value="Transl_elong_Ts_CS"/>
</dbReference>
<organism evidence="6 7">
    <name type="scientific">Edaphochlamys debaryana</name>
    <dbReference type="NCBI Taxonomy" id="47281"/>
    <lineage>
        <taxon>Eukaryota</taxon>
        <taxon>Viridiplantae</taxon>
        <taxon>Chlorophyta</taxon>
        <taxon>core chlorophytes</taxon>
        <taxon>Chlorophyceae</taxon>
        <taxon>CS clade</taxon>
        <taxon>Chlamydomonadales</taxon>
        <taxon>Chlamydomonadales incertae sedis</taxon>
        <taxon>Edaphochlamys</taxon>
    </lineage>
</organism>
<dbReference type="HAMAP" id="MF_00050">
    <property type="entry name" value="EF_Ts"/>
    <property type="match status" value="1"/>
</dbReference>
<dbReference type="InterPro" id="IPR036402">
    <property type="entry name" value="EF-Ts_dimer_sf"/>
</dbReference>
<dbReference type="EMBL" id="JAEHOE010000002">
    <property type="protein sequence ID" value="KAG2501311.1"/>
    <property type="molecule type" value="Genomic_DNA"/>
</dbReference>
<dbReference type="SUPFAM" id="SSF54713">
    <property type="entry name" value="Elongation factor Ts (EF-Ts), dimerisation domain"/>
    <property type="match status" value="2"/>
</dbReference>
<comment type="similarity">
    <text evidence="1 4">Belongs to the EF-Ts family.</text>
</comment>
<sequence>MALQGVRSRSALQQLAGAIAGIYGRSSGSLVQQCNGFSSGSAAIIKQLRERSGAPIADVKAMLVANDWDMDKAYEALRKKGLAAAAKKASRHAAEGLVGASFAAAGAAAASSSGGCGSVVLVELNSETDFVARNDLFQGVLREVMAAAHGLGRAAAVGPDHALDVEQLLSARTPSGTTVSEAVTGLAAQVRENVRLRRAFRVDSGDGLVYSYVHQAAAPSLPPYGLVYSYVHQAAAPGLGKLASVVVLGPDGGQPLEPLAATPSLASAGEGLAMHVAGLRPAFLTRGSVPPEVLAHERAVLTEQLANDASCKGKPPQVVAKIIEGRLSKALAEQCLAEQRYVLDDSVTVDGLVARLRKELGRPLGVSGFLRVQCGEGLGPKAGGGFAAEVAKIVSET</sequence>
<reference evidence="6" key="1">
    <citation type="journal article" date="2020" name="bioRxiv">
        <title>Comparative genomics of Chlamydomonas.</title>
        <authorList>
            <person name="Craig R.J."/>
            <person name="Hasan A.R."/>
            <person name="Ness R.W."/>
            <person name="Keightley P.D."/>
        </authorList>
    </citation>
    <scope>NUCLEOTIDE SEQUENCE</scope>
    <source>
        <strain evidence="6">CCAP 11/70</strain>
    </source>
</reference>
<evidence type="ECO:0000259" key="5">
    <source>
        <dbReference type="Pfam" id="PF00889"/>
    </source>
</evidence>
<evidence type="ECO:0000313" key="6">
    <source>
        <dbReference type="EMBL" id="KAG2501311.1"/>
    </source>
</evidence>
<dbReference type="FunFam" id="1.10.8.10:FF:000001">
    <property type="entry name" value="Elongation factor Ts"/>
    <property type="match status" value="1"/>
</dbReference>
<comment type="subcellular location">
    <subcellularLocation>
        <location evidence="4">Mitochondrion</location>
    </subcellularLocation>
</comment>
<feature type="domain" description="Translation elongation factor EFTs/EF1B dimerisation" evidence="5">
    <location>
        <begin position="120"/>
        <end position="376"/>
    </location>
</feature>
<dbReference type="PANTHER" id="PTHR11741">
    <property type="entry name" value="ELONGATION FACTOR TS"/>
    <property type="match status" value="1"/>
</dbReference>
<dbReference type="Gene3D" id="1.10.286.20">
    <property type="match status" value="1"/>
</dbReference>
<comment type="caution">
    <text evidence="6">The sequence shown here is derived from an EMBL/GenBank/DDBJ whole genome shotgun (WGS) entry which is preliminary data.</text>
</comment>
<keyword evidence="7" id="KW-1185">Reference proteome</keyword>
<dbReference type="Proteomes" id="UP000612055">
    <property type="component" value="Unassembled WGS sequence"/>
</dbReference>
<dbReference type="Gene3D" id="3.30.479.20">
    <property type="entry name" value="Elongation factor Ts, dimerisation domain"/>
    <property type="match status" value="2"/>
</dbReference>
<protein>
    <recommendedName>
        <fullName evidence="4">Elongation factor Ts, mitochondrial</fullName>
        <shortName evidence="4">EF-Ts</shortName>
        <shortName evidence="4">EF-TsMt</shortName>
    </recommendedName>
</protein>
<dbReference type="InterPro" id="IPR009060">
    <property type="entry name" value="UBA-like_sf"/>
</dbReference>
<dbReference type="OrthoDB" id="277235at2759"/>
<dbReference type="CDD" id="cd14275">
    <property type="entry name" value="UBA_EF-Ts"/>
    <property type="match status" value="1"/>
</dbReference>
<dbReference type="GO" id="GO:0005739">
    <property type="term" value="C:mitochondrion"/>
    <property type="evidence" value="ECO:0007669"/>
    <property type="project" value="UniProtKB-SubCell"/>
</dbReference>
<dbReference type="AlphaFoldDB" id="A0A836C5K7"/>
<comment type="function">
    <text evidence="4">Associates with the EF-Tu.GDP complex and induces the exchange of GDP to GTP. It remains bound to the aminoacyl-tRNA.EF-Tu.GTP complex up to the GTP hydrolysis stage on the ribosome.</text>
</comment>
<dbReference type="GO" id="GO:0003746">
    <property type="term" value="F:translation elongation factor activity"/>
    <property type="evidence" value="ECO:0007669"/>
    <property type="project" value="UniProtKB-UniRule"/>
</dbReference>
<accession>A0A836C5K7</accession>
<dbReference type="SUPFAM" id="SSF46934">
    <property type="entry name" value="UBA-like"/>
    <property type="match status" value="1"/>
</dbReference>
<dbReference type="PANTHER" id="PTHR11741:SF0">
    <property type="entry name" value="ELONGATION FACTOR TS, MITOCHONDRIAL"/>
    <property type="match status" value="1"/>
</dbReference>